<dbReference type="InterPro" id="IPR011687">
    <property type="entry name" value="Nop53/GLTSCR2"/>
</dbReference>
<evidence type="ECO:0000256" key="2">
    <source>
        <dbReference type="ARBA" id="ARBA00004642"/>
    </source>
</evidence>
<evidence type="ECO:0000256" key="3">
    <source>
        <dbReference type="ARBA" id="ARBA00008838"/>
    </source>
</evidence>
<dbReference type="InterPro" id="IPR011989">
    <property type="entry name" value="ARM-like"/>
</dbReference>
<protein>
    <recommendedName>
        <fullName evidence="4">Ribosome biogenesis protein NOP53</fullName>
    </recommendedName>
</protein>
<reference evidence="8 9" key="1">
    <citation type="submission" date="2020-10" db="EMBL/GenBank/DDBJ databases">
        <title>Plant Genome Project.</title>
        <authorList>
            <person name="Zhang R.-G."/>
        </authorList>
    </citation>
    <scope>NUCLEOTIDE SEQUENCE [LARGE SCALE GENOMIC DNA]</scope>
    <source>
        <strain evidence="8">FAFU-HL-1</strain>
        <tissue evidence="8">Leaf</tissue>
    </source>
</reference>
<keyword evidence="5" id="KW-0690">Ribosome biogenesis</keyword>
<evidence type="ECO:0000313" key="8">
    <source>
        <dbReference type="EMBL" id="KAF9676987.1"/>
    </source>
</evidence>
<dbReference type="PANTHER" id="PTHR14211">
    <property type="entry name" value="GLIOMA SUPPRESSOR CANDIDATE REGION GENE 2"/>
    <property type="match status" value="1"/>
</dbReference>
<evidence type="ECO:0000256" key="7">
    <source>
        <dbReference type="SAM" id="MobiDB-lite"/>
    </source>
</evidence>
<dbReference type="GO" id="GO:0008097">
    <property type="term" value="F:5S rRNA binding"/>
    <property type="evidence" value="ECO:0007669"/>
    <property type="project" value="TreeGrafter"/>
</dbReference>
<feature type="region of interest" description="Disordered" evidence="7">
    <location>
        <begin position="247"/>
        <end position="266"/>
    </location>
</feature>
<gene>
    <name evidence="8" type="ORF">SADUNF_Sadunf08G0060500</name>
</gene>
<comment type="similarity">
    <text evidence="3">Belongs to the NOP53 family.</text>
</comment>
<evidence type="ECO:0000256" key="1">
    <source>
        <dbReference type="ARBA" id="ARBA00004604"/>
    </source>
</evidence>
<comment type="caution">
    <text evidence="8">The sequence shown here is derived from an EMBL/GenBank/DDBJ whole genome shotgun (WGS) entry which is preliminary data.</text>
</comment>
<dbReference type="GO" id="GO:0005654">
    <property type="term" value="C:nucleoplasm"/>
    <property type="evidence" value="ECO:0007669"/>
    <property type="project" value="UniProtKB-SubCell"/>
</dbReference>
<dbReference type="GO" id="GO:0000027">
    <property type="term" value="P:ribosomal large subunit assembly"/>
    <property type="evidence" value="ECO:0007669"/>
    <property type="project" value="TreeGrafter"/>
</dbReference>
<feature type="region of interest" description="Disordered" evidence="7">
    <location>
        <begin position="207"/>
        <end position="240"/>
    </location>
</feature>
<evidence type="ECO:0000256" key="5">
    <source>
        <dbReference type="ARBA" id="ARBA00022517"/>
    </source>
</evidence>
<dbReference type="GO" id="GO:0005730">
    <property type="term" value="C:nucleolus"/>
    <property type="evidence" value="ECO:0007669"/>
    <property type="project" value="UniProtKB-SubCell"/>
</dbReference>
<organism evidence="8 9">
    <name type="scientific">Salix dunnii</name>
    <dbReference type="NCBI Taxonomy" id="1413687"/>
    <lineage>
        <taxon>Eukaryota</taxon>
        <taxon>Viridiplantae</taxon>
        <taxon>Streptophyta</taxon>
        <taxon>Embryophyta</taxon>
        <taxon>Tracheophyta</taxon>
        <taxon>Spermatophyta</taxon>
        <taxon>Magnoliopsida</taxon>
        <taxon>eudicotyledons</taxon>
        <taxon>Gunneridae</taxon>
        <taxon>Pentapetalae</taxon>
        <taxon>rosids</taxon>
        <taxon>fabids</taxon>
        <taxon>Malpighiales</taxon>
        <taxon>Salicaceae</taxon>
        <taxon>Saliceae</taxon>
        <taxon>Salix</taxon>
    </lineage>
</organism>
<dbReference type="Gene3D" id="1.25.10.10">
    <property type="entry name" value="Leucine-rich Repeat Variant"/>
    <property type="match status" value="1"/>
</dbReference>
<feature type="compositionally biased region" description="Basic and acidic residues" evidence="7">
    <location>
        <begin position="101"/>
        <end position="114"/>
    </location>
</feature>
<dbReference type="GO" id="GO:0006364">
    <property type="term" value="P:rRNA processing"/>
    <property type="evidence" value="ECO:0007669"/>
    <property type="project" value="TreeGrafter"/>
</dbReference>
<dbReference type="Proteomes" id="UP000657918">
    <property type="component" value="Chromosome 8"/>
</dbReference>
<dbReference type="SUPFAM" id="SSF48371">
    <property type="entry name" value="ARM repeat"/>
    <property type="match status" value="1"/>
</dbReference>
<dbReference type="Pfam" id="PF07767">
    <property type="entry name" value="Nop53"/>
    <property type="match status" value="1"/>
</dbReference>
<dbReference type="InterPro" id="IPR018247">
    <property type="entry name" value="EF_Hand_1_Ca_BS"/>
</dbReference>
<keyword evidence="9" id="KW-1185">Reference proteome</keyword>
<keyword evidence="6" id="KW-0539">Nucleus</keyword>
<evidence type="ECO:0000256" key="6">
    <source>
        <dbReference type="ARBA" id="ARBA00023242"/>
    </source>
</evidence>
<feature type="compositionally biased region" description="Acidic residues" evidence="7">
    <location>
        <begin position="207"/>
        <end position="230"/>
    </location>
</feature>
<name>A0A835MS79_9ROSI</name>
<feature type="compositionally biased region" description="Basic and acidic residues" evidence="7">
    <location>
        <begin position="256"/>
        <end position="266"/>
    </location>
</feature>
<dbReference type="OrthoDB" id="5072at2759"/>
<dbReference type="AlphaFoldDB" id="A0A835MS79"/>
<sequence length="592" mass="66317">MGKKAKTSRKGKKAWRANISTEDIDNFFEKSTKDALTGGSLAHVETDSLFFVDKSKDLSVKRKIEKHREKVLRCDSVLQKNPFVVAVPSSSQKRCNKKSKKDSEAKDATQDGSKDGAVSGSEMADIWENEGECNAKARKITKPSVIPAVEVEPPGCSFNPSFEAHQDSLAEAVATEMQKVYQNELGPQPVPLTVTGQVIDEEDMYFLDADNGNDDDDTNEEILNEDEDSAQDQRSIQTKRVTRVELNKRARRKEQGKKEAEVKKKQELSKGIDSLPDIIQEIAKEDEEKLKRNIRRMVAKQERLKARPPRLGRHKFEPAPIQVPLSEELTGSLRKIKGCCTLVKDRFKSLEKRGLVVPTGKTKTKRLHAVHNSSKEYRSYGLFCLADYGEVESGFTGRDSAVAFTEAEYLCRFNPRNVPSRKFSSSSSPFSRTDELSVEEDVERKIGWLLKSIFVGTAAFVGYQFFPYMGDNMLRQSVSLLHVKDPFFKRSGASRLARYAVDDERRMKIVEIGGAQELLIMLEAAKDDRTRKAALKALAAVSQSDEAVGALHLAGAISVIKSIPDSSEEAEIEKFKVSLLKRFQDLKYESSS</sequence>
<evidence type="ECO:0000313" key="9">
    <source>
        <dbReference type="Proteomes" id="UP000657918"/>
    </source>
</evidence>
<proteinExistence type="inferred from homology"/>
<feature type="region of interest" description="Disordered" evidence="7">
    <location>
        <begin position="89"/>
        <end position="119"/>
    </location>
</feature>
<dbReference type="InterPro" id="IPR016024">
    <property type="entry name" value="ARM-type_fold"/>
</dbReference>
<evidence type="ECO:0000256" key="4">
    <source>
        <dbReference type="ARBA" id="ARBA00018339"/>
    </source>
</evidence>
<dbReference type="PROSITE" id="PS00018">
    <property type="entry name" value="EF_HAND_1"/>
    <property type="match status" value="1"/>
</dbReference>
<dbReference type="PANTHER" id="PTHR14211:SF7">
    <property type="entry name" value="RIBOSOME BIOGENESIS PROTEIN NOP53"/>
    <property type="match status" value="1"/>
</dbReference>
<comment type="subcellular location">
    <subcellularLocation>
        <location evidence="1">Nucleus</location>
        <location evidence="1">Nucleolus</location>
    </subcellularLocation>
    <subcellularLocation>
        <location evidence="2">Nucleus</location>
        <location evidence="2">Nucleoplasm</location>
    </subcellularLocation>
</comment>
<dbReference type="EMBL" id="JADGMS010000008">
    <property type="protein sequence ID" value="KAF9676987.1"/>
    <property type="molecule type" value="Genomic_DNA"/>
</dbReference>
<accession>A0A835MS79</accession>